<dbReference type="RefSeq" id="WP_213238354.1">
    <property type="nucleotide sequence ID" value="NZ_JAHBCL010000042.1"/>
</dbReference>
<proteinExistence type="predicted"/>
<dbReference type="Gene3D" id="3.40.630.30">
    <property type="match status" value="1"/>
</dbReference>
<name>A0ABS5PW52_9FIRM</name>
<keyword evidence="5" id="KW-1185">Reference proteome</keyword>
<protein>
    <submittedName>
        <fullName evidence="4">N-acetyltransferase</fullName>
        <ecNumber evidence="4">2.3.1.-</ecNumber>
    </submittedName>
</protein>
<reference evidence="4 5" key="1">
    <citation type="submission" date="2021-05" db="EMBL/GenBank/DDBJ databases">
        <title>Fusibacter ferrireducens sp. nov., an anaerobic, sulfur- and Fe-reducing bacterium isolated from the mangrove sediment.</title>
        <authorList>
            <person name="Qiu D."/>
        </authorList>
    </citation>
    <scope>NUCLEOTIDE SEQUENCE [LARGE SCALE GENOMIC DNA]</scope>
    <source>
        <strain evidence="4 5">DSM 12116</strain>
    </source>
</reference>
<organism evidence="4 5">
    <name type="scientific">Fusibacter paucivorans</name>
    <dbReference type="NCBI Taxonomy" id="76009"/>
    <lineage>
        <taxon>Bacteria</taxon>
        <taxon>Bacillati</taxon>
        <taxon>Bacillota</taxon>
        <taxon>Clostridia</taxon>
        <taxon>Eubacteriales</taxon>
        <taxon>Eubacteriales Family XII. Incertae Sedis</taxon>
        <taxon>Fusibacter</taxon>
    </lineage>
</organism>
<dbReference type="NCBIfam" id="NF007853">
    <property type="entry name" value="PRK10562.1"/>
    <property type="match status" value="1"/>
</dbReference>
<comment type="caution">
    <text evidence="4">The sequence shown here is derived from an EMBL/GenBank/DDBJ whole genome shotgun (WGS) entry which is preliminary data.</text>
</comment>
<dbReference type="PANTHER" id="PTHR43800">
    <property type="entry name" value="PEPTIDYL-LYSINE N-ACETYLTRANSFERASE YJAB"/>
    <property type="match status" value="1"/>
</dbReference>
<keyword evidence="1 4" id="KW-0808">Transferase</keyword>
<evidence type="ECO:0000313" key="5">
    <source>
        <dbReference type="Proteomes" id="UP000746471"/>
    </source>
</evidence>
<dbReference type="PANTHER" id="PTHR43800:SF1">
    <property type="entry name" value="PEPTIDYL-LYSINE N-ACETYLTRANSFERASE YJAB"/>
    <property type="match status" value="1"/>
</dbReference>
<dbReference type="CDD" id="cd04301">
    <property type="entry name" value="NAT_SF"/>
    <property type="match status" value="1"/>
</dbReference>
<evidence type="ECO:0000313" key="4">
    <source>
        <dbReference type="EMBL" id="MBS7528497.1"/>
    </source>
</evidence>
<sequence length="151" mass="17083">MIKSLTMTSDEIEAIMHIWYDATIKAHPFIPATYWRGNYEIVKNEYIPNSETFLYCDGSETKGFISIIERAFIGALFVDPAYQGQGIGMQLLSYVLNKYDNLSLAVYIQNENAVSFYQKMGFSVISEQLNSDSQVPEYLMSTRGASAGEKE</sequence>
<dbReference type="InterPro" id="IPR000182">
    <property type="entry name" value="GNAT_dom"/>
</dbReference>
<gene>
    <name evidence="4" type="ORF">KHM83_17560</name>
</gene>
<dbReference type="GO" id="GO:0016746">
    <property type="term" value="F:acyltransferase activity"/>
    <property type="evidence" value="ECO:0007669"/>
    <property type="project" value="UniProtKB-KW"/>
</dbReference>
<keyword evidence="2 4" id="KW-0012">Acyltransferase</keyword>
<feature type="domain" description="N-acetyltransferase" evidence="3">
    <location>
        <begin position="1"/>
        <end position="145"/>
    </location>
</feature>
<dbReference type="SUPFAM" id="SSF55729">
    <property type="entry name" value="Acyl-CoA N-acyltransferases (Nat)"/>
    <property type="match status" value="1"/>
</dbReference>
<dbReference type="InterPro" id="IPR016181">
    <property type="entry name" value="Acyl_CoA_acyltransferase"/>
</dbReference>
<dbReference type="Pfam" id="PF13673">
    <property type="entry name" value="Acetyltransf_10"/>
    <property type="match status" value="1"/>
</dbReference>
<dbReference type="EC" id="2.3.1.-" evidence="4"/>
<evidence type="ECO:0000256" key="1">
    <source>
        <dbReference type="ARBA" id="ARBA00022679"/>
    </source>
</evidence>
<accession>A0ABS5PW52</accession>
<dbReference type="Proteomes" id="UP000746471">
    <property type="component" value="Unassembled WGS sequence"/>
</dbReference>
<evidence type="ECO:0000259" key="3">
    <source>
        <dbReference type="PROSITE" id="PS51186"/>
    </source>
</evidence>
<dbReference type="PROSITE" id="PS51186">
    <property type="entry name" value="GNAT"/>
    <property type="match status" value="1"/>
</dbReference>
<evidence type="ECO:0000256" key="2">
    <source>
        <dbReference type="ARBA" id="ARBA00023315"/>
    </source>
</evidence>
<dbReference type="EMBL" id="JAHBCL010000042">
    <property type="protein sequence ID" value="MBS7528497.1"/>
    <property type="molecule type" value="Genomic_DNA"/>
</dbReference>